<name>A0A4Z1FKM6_9HELO</name>
<protein>
    <submittedName>
        <fullName evidence="1">Uncharacterized protein</fullName>
    </submittedName>
</protein>
<comment type="caution">
    <text evidence="1">The sequence shown here is derived from an EMBL/GenBank/DDBJ whole genome shotgun (WGS) entry which is preliminary data.</text>
</comment>
<dbReference type="AlphaFoldDB" id="A0A4Z1FKM6"/>
<organism evidence="1 2">
    <name type="scientific">Botrytis paeoniae</name>
    <dbReference type="NCBI Taxonomy" id="278948"/>
    <lineage>
        <taxon>Eukaryota</taxon>
        <taxon>Fungi</taxon>
        <taxon>Dikarya</taxon>
        <taxon>Ascomycota</taxon>
        <taxon>Pezizomycotina</taxon>
        <taxon>Leotiomycetes</taxon>
        <taxon>Helotiales</taxon>
        <taxon>Sclerotiniaceae</taxon>
        <taxon>Botrytis</taxon>
    </lineage>
</organism>
<reference evidence="1 2" key="1">
    <citation type="submission" date="2017-12" db="EMBL/GenBank/DDBJ databases">
        <title>Comparative genomics of Botrytis spp.</title>
        <authorList>
            <person name="Valero-Jimenez C.A."/>
            <person name="Tapia P."/>
            <person name="Veloso J."/>
            <person name="Silva-Moreno E."/>
            <person name="Staats M."/>
            <person name="Valdes J.H."/>
            <person name="Van Kan J.A.L."/>
        </authorList>
    </citation>
    <scope>NUCLEOTIDE SEQUENCE [LARGE SCALE GENOMIC DNA]</scope>
    <source>
        <strain evidence="1 2">Bp0003</strain>
    </source>
</reference>
<dbReference type="Proteomes" id="UP000297910">
    <property type="component" value="Unassembled WGS sequence"/>
</dbReference>
<dbReference type="EMBL" id="PQXI01000140">
    <property type="protein sequence ID" value="TGO23203.1"/>
    <property type="molecule type" value="Genomic_DNA"/>
</dbReference>
<evidence type="ECO:0000313" key="2">
    <source>
        <dbReference type="Proteomes" id="UP000297910"/>
    </source>
</evidence>
<accession>A0A4Z1FKM6</accession>
<evidence type="ECO:0000313" key="1">
    <source>
        <dbReference type="EMBL" id="TGO23203.1"/>
    </source>
</evidence>
<keyword evidence="2" id="KW-1185">Reference proteome</keyword>
<proteinExistence type="predicted"/>
<gene>
    <name evidence="1" type="ORF">BPAE_0140g00090</name>
</gene>
<sequence>MSSVSLYVLTETLATFLDPRVLLGKFLGIQLEDRGTNHFTNEGIRDSLKARMPTKHHHEINDMTFGAIDQLEVFS</sequence>